<dbReference type="InterPro" id="IPR009057">
    <property type="entry name" value="Homeodomain-like_sf"/>
</dbReference>
<dbReference type="SUPFAM" id="SSF52540">
    <property type="entry name" value="P-loop containing nucleoside triphosphate hydrolases"/>
    <property type="match status" value="1"/>
</dbReference>
<dbReference type="InterPro" id="IPR027417">
    <property type="entry name" value="P-loop_NTPase"/>
</dbReference>
<dbReference type="InterPro" id="IPR011006">
    <property type="entry name" value="CheY-like_superfamily"/>
</dbReference>
<evidence type="ECO:0000259" key="13">
    <source>
        <dbReference type="PROSITE" id="PS50110"/>
    </source>
</evidence>
<feature type="domain" description="Response regulatory" evidence="13">
    <location>
        <begin position="9"/>
        <end position="124"/>
    </location>
</feature>
<evidence type="ECO:0000256" key="3">
    <source>
        <dbReference type="ARBA" id="ARBA00022553"/>
    </source>
</evidence>
<dbReference type="GO" id="GO:0000160">
    <property type="term" value="P:phosphorelay signal transduction system"/>
    <property type="evidence" value="ECO:0007669"/>
    <property type="project" value="UniProtKB-KW"/>
</dbReference>
<dbReference type="SUPFAM" id="SSF46689">
    <property type="entry name" value="Homeodomain-like"/>
    <property type="match status" value="1"/>
</dbReference>
<keyword evidence="2" id="KW-0963">Cytoplasm</keyword>
<dbReference type="InterPro" id="IPR058031">
    <property type="entry name" value="AAA_lid_NorR"/>
</dbReference>
<evidence type="ECO:0000256" key="9">
    <source>
        <dbReference type="ARBA" id="ARBA00023159"/>
    </source>
</evidence>
<dbReference type="PROSITE" id="PS50110">
    <property type="entry name" value="RESPONSE_REGULATORY"/>
    <property type="match status" value="1"/>
</dbReference>
<comment type="subcellular location">
    <subcellularLocation>
        <location evidence="1">Cytoplasm</location>
    </subcellularLocation>
</comment>
<feature type="modified residue" description="4-aspartylphosphate" evidence="11">
    <location>
        <position position="59"/>
    </location>
</feature>
<dbReference type="PROSITE" id="PS00675">
    <property type="entry name" value="SIGMA54_INTERACT_1"/>
    <property type="match status" value="1"/>
</dbReference>
<dbReference type="GO" id="GO:0005524">
    <property type="term" value="F:ATP binding"/>
    <property type="evidence" value="ECO:0007669"/>
    <property type="project" value="UniProtKB-KW"/>
</dbReference>
<dbReference type="PANTHER" id="PTHR32071:SF113">
    <property type="entry name" value="ALGINATE BIOSYNTHESIS TRANSCRIPTIONAL REGULATORY PROTEIN ALGB"/>
    <property type="match status" value="1"/>
</dbReference>
<accession>A0A7V5P1G3</accession>
<dbReference type="Pfam" id="PF00072">
    <property type="entry name" value="Response_reg"/>
    <property type="match status" value="1"/>
</dbReference>
<dbReference type="InterPro" id="IPR003593">
    <property type="entry name" value="AAA+_ATPase"/>
</dbReference>
<dbReference type="Gene3D" id="3.40.50.2300">
    <property type="match status" value="1"/>
</dbReference>
<dbReference type="FunFam" id="3.40.50.300:FF:000006">
    <property type="entry name" value="DNA-binding transcriptional regulator NtrC"/>
    <property type="match status" value="1"/>
</dbReference>
<evidence type="ECO:0000256" key="5">
    <source>
        <dbReference type="ARBA" id="ARBA00022840"/>
    </source>
</evidence>
<dbReference type="Proteomes" id="UP000886101">
    <property type="component" value="Unassembled WGS sequence"/>
</dbReference>
<evidence type="ECO:0000256" key="8">
    <source>
        <dbReference type="ARBA" id="ARBA00023125"/>
    </source>
</evidence>
<dbReference type="PROSITE" id="PS50045">
    <property type="entry name" value="SIGMA54_INTERACT_4"/>
    <property type="match status" value="1"/>
</dbReference>
<evidence type="ECO:0000313" key="14">
    <source>
        <dbReference type="EMBL" id="HHI98158.1"/>
    </source>
</evidence>
<dbReference type="Pfam" id="PF00158">
    <property type="entry name" value="Sigma54_activat"/>
    <property type="match status" value="1"/>
</dbReference>
<keyword evidence="3 11" id="KW-0597">Phosphoprotein</keyword>
<keyword evidence="9" id="KW-0010">Activator</keyword>
<keyword evidence="7" id="KW-0805">Transcription regulation</keyword>
<proteinExistence type="predicted"/>
<sequence>MTMLKVKPKILVVDDEPHMTRMLTRLFRQIPAAEVEAALSGEEALAKFEKFAPLVVVSDIKMAGMDGMELLRRVREIDPTVSVVLITGYGTIEMAVEALKLGAYDFIQKPFDSDRILHIVERALERTALLQENERLKKKVVTCAWERLGIIGESKALQKVLDMVERVACSDVTVLIRGESGTGKELIARAIHMLSDRKDKELVTINCPAVPEHILESELFGYVKGAFTGATTDKEGLFQVADGSTIFLDEIGDIPPNIQTKLLRVLQEKEIRPLGSTKTIPVDVRVIASTNQDLEAKIKEGLFREDLYYRLNVVTIYLPPLRERKEDILPLAMHFLQKYAEKYGREGLSFSSEALEYLLKNPWKGNVRELQNVVRRAVLLAKGDVITPEDLIEKEETHSWPNPFDDYLERPYAEAKKELLNFFSRRYVENLLFKTGGNVTQAARLAGLERQAFQRLMRQVGVRSEDFRA</sequence>
<dbReference type="AlphaFoldDB" id="A0A7V5P1G3"/>
<dbReference type="FunFam" id="3.40.50.2300:FF:000018">
    <property type="entry name" value="DNA-binding transcriptional regulator NtrC"/>
    <property type="match status" value="1"/>
</dbReference>
<keyword evidence="8" id="KW-0238">DNA-binding</keyword>
<protein>
    <submittedName>
        <fullName evidence="14">Sigma-54-dependent Fis family transcriptional regulator</fullName>
    </submittedName>
</protein>
<dbReference type="GO" id="GO:0006355">
    <property type="term" value="P:regulation of DNA-templated transcription"/>
    <property type="evidence" value="ECO:0007669"/>
    <property type="project" value="InterPro"/>
</dbReference>
<organism evidence="14">
    <name type="scientific">Thermodesulfatator atlanticus</name>
    <dbReference type="NCBI Taxonomy" id="501497"/>
    <lineage>
        <taxon>Bacteria</taxon>
        <taxon>Pseudomonadati</taxon>
        <taxon>Thermodesulfobacteriota</taxon>
        <taxon>Thermodesulfobacteria</taxon>
        <taxon>Thermodesulfobacteriales</taxon>
        <taxon>Thermodesulfatatoraceae</taxon>
        <taxon>Thermodesulfatator</taxon>
    </lineage>
</organism>
<dbReference type="Gene3D" id="1.10.10.60">
    <property type="entry name" value="Homeodomain-like"/>
    <property type="match status" value="1"/>
</dbReference>
<dbReference type="FunFam" id="1.10.8.60:FF:000014">
    <property type="entry name" value="DNA-binding transcriptional regulator NtrC"/>
    <property type="match status" value="1"/>
</dbReference>
<dbReference type="EMBL" id="DROK01000296">
    <property type="protein sequence ID" value="HHI98158.1"/>
    <property type="molecule type" value="Genomic_DNA"/>
</dbReference>
<dbReference type="GO" id="GO:0005737">
    <property type="term" value="C:cytoplasm"/>
    <property type="evidence" value="ECO:0007669"/>
    <property type="project" value="UniProtKB-SubCell"/>
</dbReference>
<dbReference type="InterPro" id="IPR001789">
    <property type="entry name" value="Sig_transdc_resp-reg_receiver"/>
</dbReference>
<evidence type="ECO:0000256" key="6">
    <source>
        <dbReference type="ARBA" id="ARBA00023012"/>
    </source>
</evidence>
<evidence type="ECO:0000259" key="12">
    <source>
        <dbReference type="PROSITE" id="PS50045"/>
    </source>
</evidence>
<evidence type="ECO:0000256" key="1">
    <source>
        <dbReference type="ARBA" id="ARBA00004496"/>
    </source>
</evidence>
<evidence type="ECO:0000256" key="2">
    <source>
        <dbReference type="ARBA" id="ARBA00022490"/>
    </source>
</evidence>
<dbReference type="PANTHER" id="PTHR32071">
    <property type="entry name" value="TRANSCRIPTIONAL REGULATORY PROTEIN"/>
    <property type="match status" value="1"/>
</dbReference>
<dbReference type="SUPFAM" id="SSF52172">
    <property type="entry name" value="CheY-like"/>
    <property type="match status" value="1"/>
</dbReference>
<dbReference type="SMART" id="SM00382">
    <property type="entry name" value="AAA"/>
    <property type="match status" value="1"/>
</dbReference>
<dbReference type="InterPro" id="IPR025662">
    <property type="entry name" value="Sigma_54_int_dom_ATP-bd_1"/>
</dbReference>
<dbReference type="GO" id="GO:0003677">
    <property type="term" value="F:DNA binding"/>
    <property type="evidence" value="ECO:0007669"/>
    <property type="project" value="UniProtKB-KW"/>
</dbReference>
<keyword evidence="6" id="KW-0902">Two-component regulatory system</keyword>
<evidence type="ECO:0000256" key="7">
    <source>
        <dbReference type="ARBA" id="ARBA00023015"/>
    </source>
</evidence>
<keyword evidence="4" id="KW-0547">Nucleotide-binding</keyword>
<name>A0A7V5P1G3_9BACT</name>
<keyword evidence="5" id="KW-0067">ATP-binding</keyword>
<dbReference type="InterPro" id="IPR002078">
    <property type="entry name" value="Sigma_54_int"/>
</dbReference>
<dbReference type="Gene3D" id="3.40.50.300">
    <property type="entry name" value="P-loop containing nucleotide triphosphate hydrolases"/>
    <property type="match status" value="1"/>
</dbReference>
<dbReference type="SMART" id="SM00448">
    <property type="entry name" value="REC"/>
    <property type="match status" value="1"/>
</dbReference>
<feature type="domain" description="Sigma-54 factor interaction" evidence="12">
    <location>
        <begin position="150"/>
        <end position="379"/>
    </location>
</feature>
<evidence type="ECO:0000256" key="4">
    <source>
        <dbReference type="ARBA" id="ARBA00022741"/>
    </source>
</evidence>
<evidence type="ECO:0000256" key="10">
    <source>
        <dbReference type="ARBA" id="ARBA00023163"/>
    </source>
</evidence>
<dbReference type="Pfam" id="PF25601">
    <property type="entry name" value="AAA_lid_14"/>
    <property type="match status" value="1"/>
</dbReference>
<keyword evidence="10" id="KW-0804">Transcription</keyword>
<evidence type="ECO:0000256" key="11">
    <source>
        <dbReference type="PROSITE-ProRule" id="PRU00169"/>
    </source>
</evidence>
<comment type="caution">
    <text evidence="14">The sequence shown here is derived from an EMBL/GenBank/DDBJ whole genome shotgun (WGS) entry which is preliminary data.</text>
</comment>
<dbReference type="Gene3D" id="1.10.8.60">
    <property type="match status" value="1"/>
</dbReference>
<dbReference type="CDD" id="cd00009">
    <property type="entry name" value="AAA"/>
    <property type="match status" value="1"/>
</dbReference>
<reference evidence="14" key="1">
    <citation type="journal article" date="2020" name="mSystems">
        <title>Genome- and Community-Level Interaction Insights into Carbon Utilization and Element Cycling Functions of Hydrothermarchaeota in Hydrothermal Sediment.</title>
        <authorList>
            <person name="Zhou Z."/>
            <person name="Liu Y."/>
            <person name="Xu W."/>
            <person name="Pan J."/>
            <person name="Luo Z.H."/>
            <person name="Li M."/>
        </authorList>
    </citation>
    <scope>NUCLEOTIDE SEQUENCE [LARGE SCALE GENOMIC DNA]</scope>
    <source>
        <strain evidence="14">HyVt-533</strain>
    </source>
</reference>
<gene>
    <name evidence="14" type="ORF">ENJ96_09985</name>
</gene>